<keyword evidence="2" id="KW-1185">Reference proteome</keyword>
<dbReference type="Proteomes" id="UP000008909">
    <property type="component" value="Unassembled WGS sequence"/>
</dbReference>
<proteinExistence type="predicted"/>
<sequence length="312" mass="35041">MVENESPQTVNNADEPTVVVNTAVECSVRNNALTNNKYRMIDERALLSLAKFVSATVAPVWKSADISVKPLIQITNPSTGVQLPCNSKESPVQNKLTWLYSSEASVFFSDGAVMMMMILHSRVSGDPKATARRDIPAAHQSLTHEHQAGFQLGRSYVDHMSTLREVREQRRMYRRSTILVLFNFVVDEIMRQTLDGLQSPGVQVVAGENLEDLDTHQYQVIPVWEEKQLVVFEGTNIEISQHGCTWVRIPVVHPDLDRTTKVLDQRLTQKPDLSVAMFGGKRQCIILSKEQVVTHVRYLEIDFGLPKTVSAG</sequence>
<dbReference type="AlphaFoldDB" id="G7YV83"/>
<protein>
    <submittedName>
        <fullName evidence="1">Uncharacterized protein</fullName>
    </submittedName>
</protein>
<accession>G7YV83</accession>
<organism evidence="1 2">
    <name type="scientific">Clonorchis sinensis</name>
    <name type="common">Chinese liver fluke</name>
    <dbReference type="NCBI Taxonomy" id="79923"/>
    <lineage>
        <taxon>Eukaryota</taxon>
        <taxon>Metazoa</taxon>
        <taxon>Spiralia</taxon>
        <taxon>Lophotrochozoa</taxon>
        <taxon>Platyhelminthes</taxon>
        <taxon>Trematoda</taxon>
        <taxon>Digenea</taxon>
        <taxon>Opisthorchiida</taxon>
        <taxon>Opisthorchiata</taxon>
        <taxon>Opisthorchiidae</taxon>
        <taxon>Clonorchis</taxon>
    </lineage>
</organism>
<reference evidence="1" key="1">
    <citation type="journal article" date="2011" name="Genome Biol.">
        <title>The draft genome of the carcinogenic human liver fluke Clonorchis sinensis.</title>
        <authorList>
            <person name="Wang X."/>
            <person name="Chen W."/>
            <person name="Huang Y."/>
            <person name="Sun J."/>
            <person name="Men J."/>
            <person name="Liu H."/>
            <person name="Luo F."/>
            <person name="Guo L."/>
            <person name="Lv X."/>
            <person name="Deng C."/>
            <person name="Zhou C."/>
            <person name="Fan Y."/>
            <person name="Li X."/>
            <person name="Huang L."/>
            <person name="Hu Y."/>
            <person name="Liang C."/>
            <person name="Hu X."/>
            <person name="Xu J."/>
            <person name="Yu X."/>
        </authorList>
    </citation>
    <scope>NUCLEOTIDE SEQUENCE [LARGE SCALE GENOMIC DNA]</scope>
    <source>
        <strain evidence="1">Henan</strain>
    </source>
</reference>
<evidence type="ECO:0000313" key="1">
    <source>
        <dbReference type="EMBL" id="GAA56863.1"/>
    </source>
</evidence>
<name>G7YV83_CLOSI</name>
<gene>
    <name evidence="1" type="ORF">CLF_111720</name>
</gene>
<reference key="2">
    <citation type="submission" date="2011-10" db="EMBL/GenBank/DDBJ databases">
        <title>The genome and transcriptome sequence of Clonorchis sinensis provide insights into the carcinogenic liver fluke.</title>
        <authorList>
            <person name="Wang X."/>
            <person name="Huang Y."/>
            <person name="Chen W."/>
            <person name="Liu H."/>
            <person name="Guo L."/>
            <person name="Chen Y."/>
            <person name="Luo F."/>
            <person name="Zhou W."/>
            <person name="Sun J."/>
            <person name="Mao Q."/>
            <person name="Liang P."/>
            <person name="Zhou C."/>
            <person name="Tian Y."/>
            <person name="Men J."/>
            <person name="Lv X."/>
            <person name="Huang L."/>
            <person name="Zhou J."/>
            <person name="Hu Y."/>
            <person name="Li R."/>
            <person name="Zhang F."/>
            <person name="Lei H."/>
            <person name="Li X."/>
            <person name="Hu X."/>
            <person name="Liang C."/>
            <person name="Xu J."/>
            <person name="Wu Z."/>
            <person name="Yu X."/>
        </authorList>
    </citation>
    <scope>NUCLEOTIDE SEQUENCE</scope>
    <source>
        <strain>Henan</strain>
    </source>
</reference>
<dbReference type="EMBL" id="DF144420">
    <property type="protein sequence ID" value="GAA56863.1"/>
    <property type="molecule type" value="Genomic_DNA"/>
</dbReference>
<evidence type="ECO:0000313" key="2">
    <source>
        <dbReference type="Proteomes" id="UP000008909"/>
    </source>
</evidence>